<organism evidence="8 9">
    <name type="scientific">Daphnia pulex</name>
    <name type="common">Water flea</name>
    <dbReference type="NCBI Taxonomy" id="6669"/>
    <lineage>
        <taxon>Eukaryota</taxon>
        <taxon>Metazoa</taxon>
        <taxon>Ecdysozoa</taxon>
        <taxon>Arthropoda</taxon>
        <taxon>Crustacea</taxon>
        <taxon>Branchiopoda</taxon>
        <taxon>Diplostraca</taxon>
        <taxon>Cladocera</taxon>
        <taxon>Anomopoda</taxon>
        <taxon>Daphniidae</taxon>
        <taxon>Daphnia</taxon>
    </lineage>
</organism>
<evidence type="ECO:0000256" key="3">
    <source>
        <dbReference type="ARBA" id="ARBA00022692"/>
    </source>
</evidence>
<dbReference type="GO" id="GO:0008049">
    <property type="term" value="P:male courtship behavior"/>
    <property type="evidence" value="ECO:0000318"/>
    <property type="project" value="GO_Central"/>
</dbReference>
<keyword evidence="5 7" id="KW-0472">Membrane</keyword>
<sequence length="396" mass="46345">MATQVSSPKDQTKDRQTLPTAECWEWSIRPLILWIRILGVDLPDEDYRHHRWWMYVYGGVCFSSHAISQCVILHFVLYEWKQVNNQDSGEFIYGTVTATWNWIVDFMNYAIYGVGIHFMLLTLIRLRWNRLKKTFQQFQIIFTEENYVRIRQISSFSVIYAILLILGLAVVNLIQQARQGASPRRIFITFMSTLSVIYPATALVAYTIHCYASSLAFELIQKQIELFQIELANDRDLSLFLQTVKRKYIAVCESVDAINHCFGWMLLLSTSFVFVANINSSFYLFSIEININDFAFLSFSLIHATQLFFSADRIRCKAKDFLQELLRLTCDEKFKEFQLKMKFVFLDMVRSIPQISASGYFNISKRLFPQLIGTTLTYFFILCQFQASEKNCNLTK</sequence>
<reference evidence="8 9" key="1">
    <citation type="journal article" date="2011" name="Science">
        <title>The ecoresponsive genome of Daphnia pulex.</title>
        <authorList>
            <person name="Colbourne J.K."/>
            <person name="Pfrender M.E."/>
            <person name="Gilbert D."/>
            <person name="Thomas W.K."/>
            <person name="Tucker A."/>
            <person name="Oakley T.H."/>
            <person name="Tokishita S."/>
            <person name="Aerts A."/>
            <person name="Arnold G.J."/>
            <person name="Basu M.K."/>
            <person name="Bauer D.J."/>
            <person name="Caceres C.E."/>
            <person name="Carmel L."/>
            <person name="Casola C."/>
            <person name="Choi J.H."/>
            <person name="Detter J.C."/>
            <person name="Dong Q."/>
            <person name="Dusheyko S."/>
            <person name="Eads B.D."/>
            <person name="Frohlich T."/>
            <person name="Geiler-Samerotte K.A."/>
            <person name="Gerlach D."/>
            <person name="Hatcher P."/>
            <person name="Jogdeo S."/>
            <person name="Krijgsveld J."/>
            <person name="Kriventseva E.V."/>
            <person name="Kultz D."/>
            <person name="Laforsch C."/>
            <person name="Lindquist E."/>
            <person name="Lopez J."/>
            <person name="Manak J.R."/>
            <person name="Muller J."/>
            <person name="Pangilinan J."/>
            <person name="Patwardhan R.P."/>
            <person name="Pitluck S."/>
            <person name="Pritham E.J."/>
            <person name="Rechtsteiner A."/>
            <person name="Rho M."/>
            <person name="Rogozin I.B."/>
            <person name="Sakarya O."/>
            <person name="Salamov A."/>
            <person name="Schaack S."/>
            <person name="Shapiro H."/>
            <person name="Shiga Y."/>
            <person name="Skalitzky C."/>
            <person name="Smith Z."/>
            <person name="Souvorov A."/>
            <person name="Sung W."/>
            <person name="Tang Z."/>
            <person name="Tsuchiya D."/>
            <person name="Tu H."/>
            <person name="Vos H."/>
            <person name="Wang M."/>
            <person name="Wolf Y.I."/>
            <person name="Yamagata H."/>
            <person name="Yamada T."/>
            <person name="Ye Y."/>
            <person name="Shaw J.R."/>
            <person name="Andrews J."/>
            <person name="Crease T.J."/>
            <person name="Tang H."/>
            <person name="Lucas S.M."/>
            <person name="Robertson H.M."/>
            <person name="Bork P."/>
            <person name="Koonin E.V."/>
            <person name="Zdobnov E.M."/>
            <person name="Grigoriev I.V."/>
            <person name="Lynch M."/>
            <person name="Boore J.L."/>
        </authorList>
    </citation>
    <scope>NUCLEOTIDE SEQUENCE [LARGE SCALE GENOMIC DNA]</scope>
</reference>
<dbReference type="HOGENOM" id="CLU_058520_0_0_1"/>
<dbReference type="eggNOG" id="ENOG502SVZ1">
    <property type="taxonomic scope" value="Eukaryota"/>
</dbReference>
<evidence type="ECO:0000256" key="1">
    <source>
        <dbReference type="ARBA" id="ARBA00004651"/>
    </source>
</evidence>
<dbReference type="Proteomes" id="UP000000305">
    <property type="component" value="Unassembled WGS sequence"/>
</dbReference>
<feature type="transmembrane region" description="Helical" evidence="7">
    <location>
        <begin position="156"/>
        <end position="174"/>
    </location>
</feature>
<feature type="transmembrane region" description="Helical" evidence="7">
    <location>
        <begin position="291"/>
        <end position="309"/>
    </location>
</feature>
<dbReference type="GO" id="GO:0030424">
    <property type="term" value="C:axon"/>
    <property type="evidence" value="ECO:0000318"/>
    <property type="project" value="GO_Central"/>
</dbReference>
<feature type="transmembrane region" description="Helical" evidence="7">
    <location>
        <begin position="109"/>
        <end position="128"/>
    </location>
</feature>
<keyword evidence="9" id="KW-1185">Reference proteome</keyword>
<evidence type="ECO:0000256" key="2">
    <source>
        <dbReference type="ARBA" id="ARBA00022475"/>
    </source>
</evidence>
<dbReference type="GO" id="GO:0043025">
    <property type="term" value="C:neuronal cell body"/>
    <property type="evidence" value="ECO:0000318"/>
    <property type="project" value="GO_Central"/>
</dbReference>
<dbReference type="GO" id="GO:0030425">
    <property type="term" value="C:dendrite"/>
    <property type="evidence" value="ECO:0000318"/>
    <property type="project" value="GO_Central"/>
</dbReference>
<keyword evidence="6" id="KW-0675">Receptor</keyword>
<evidence type="ECO:0000256" key="7">
    <source>
        <dbReference type="SAM" id="Phobius"/>
    </source>
</evidence>
<protein>
    <recommendedName>
        <fullName evidence="10">Gustatory receptor</fullName>
    </recommendedName>
</protein>
<dbReference type="FunCoup" id="E9FXF0">
    <property type="interactions" value="3"/>
</dbReference>
<dbReference type="PANTHER" id="PTHR21143">
    <property type="entry name" value="INVERTEBRATE GUSTATORY RECEPTOR"/>
    <property type="match status" value="1"/>
</dbReference>
<dbReference type="GO" id="GO:0050909">
    <property type="term" value="P:sensory perception of taste"/>
    <property type="evidence" value="ECO:0007669"/>
    <property type="project" value="InterPro"/>
</dbReference>
<accession>E9FXF0</accession>
<comment type="subcellular location">
    <subcellularLocation>
        <location evidence="1">Cell membrane</location>
        <topology evidence="1">Multi-pass membrane protein</topology>
    </subcellularLocation>
</comment>
<evidence type="ECO:0000313" key="8">
    <source>
        <dbReference type="EMBL" id="EFX88067.1"/>
    </source>
</evidence>
<dbReference type="Pfam" id="PF08395">
    <property type="entry name" value="7tm_7"/>
    <property type="match status" value="1"/>
</dbReference>
<evidence type="ECO:0000256" key="5">
    <source>
        <dbReference type="ARBA" id="ARBA00023136"/>
    </source>
</evidence>
<dbReference type="AlphaFoldDB" id="E9FXF0"/>
<feature type="transmembrane region" description="Helical" evidence="7">
    <location>
        <begin position="186"/>
        <end position="208"/>
    </location>
</feature>
<dbReference type="InParanoid" id="E9FXF0"/>
<feature type="transmembrane region" description="Helical" evidence="7">
    <location>
        <begin position="264"/>
        <end position="285"/>
    </location>
</feature>
<dbReference type="GO" id="GO:0005886">
    <property type="term" value="C:plasma membrane"/>
    <property type="evidence" value="ECO:0007669"/>
    <property type="project" value="UniProtKB-SubCell"/>
</dbReference>
<dbReference type="PANTHER" id="PTHR21143:SF133">
    <property type="entry name" value="GUSTATORY AND PHEROMONE RECEPTOR 32A-RELATED"/>
    <property type="match status" value="1"/>
</dbReference>
<keyword evidence="3 7" id="KW-0812">Transmembrane</keyword>
<dbReference type="InterPro" id="IPR013604">
    <property type="entry name" value="7TM_chemorcpt"/>
</dbReference>
<keyword evidence="2" id="KW-1003">Cell membrane</keyword>
<keyword evidence="4 7" id="KW-1133">Transmembrane helix</keyword>
<evidence type="ECO:0000313" key="9">
    <source>
        <dbReference type="Proteomes" id="UP000000305"/>
    </source>
</evidence>
<evidence type="ECO:0000256" key="4">
    <source>
        <dbReference type="ARBA" id="ARBA00022989"/>
    </source>
</evidence>
<dbReference type="OrthoDB" id="10358447at2759"/>
<feature type="transmembrane region" description="Helical" evidence="7">
    <location>
        <begin position="52"/>
        <end position="77"/>
    </location>
</feature>
<dbReference type="EMBL" id="GL732526">
    <property type="protein sequence ID" value="EFX88067.1"/>
    <property type="molecule type" value="Genomic_DNA"/>
</dbReference>
<evidence type="ECO:0008006" key="10">
    <source>
        <dbReference type="Google" id="ProtNLM"/>
    </source>
</evidence>
<dbReference type="KEGG" id="dpx:DAPPUDRAFT_346838"/>
<gene>
    <name evidence="8" type="primary">DpuGr9</name>
    <name evidence="8" type="ORF">DAPPUDRAFT_346838</name>
</gene>
<dbReference type="GO" id="GO:0007635">
    <property type="term" value="P:chemosensory behavior"/>
    <property type="evidence" value="ECO:0000318"/>
    <property type="project" value="GO_Central"/>
</dbReference>
<name>E9FXF0_DAPPU</name>
<evidence type="ECO:0000256" key="6">
    <source>
        <dbReference type="ARBA" id="ARBA00023170"/>
    </source>
</evidence>
<proteinExistence type="predicted"/>